<feature type="compositionally biased region" description="Low complexity" evidence="2">
    <location>
        <begin position="1"/>
        <end position="20"/>
    </location>
</feature>
<evidence type="ECO:0000256" key="2">
    <source>
        <dbReference type="SAM" id="MobiDB-lite"/>
    </source>
</evidence>
<dbReference type="PROSITE" id="PS51925">
    <property type="entry name" value="SWIB_MDM2"/>
    <property type="match status" value="1"/>
</dbReference>
<evidence type="ECO:0000256" key="1">
    <source>
        <dbReference type="SAM" id="Coils"/>
    </source>
</evidence>
<protein>
    <recommendedName>
        <fullName evidence="3">DM2 domain-containing protein</fullName>
    </recommendedName>
</protein>
<dbReference type="Pfam" id="PF02201">
    <property type="entry name" value="SWIB"/>
    <property type="match status" value="1"/>
</dbReference>
<evidence type="ECO:0000259" key="3">
    <source>
        <dbReference type="PROSITE" id="PS51925"/>
    </source>
</evidence>
<dbReference type="AlphaFoldDB" id="A0A6C0KPB2"/>
<name>A0A6C0KPB2_9ZZZZ</name>
<sequence>MSSTSTSASGIMSSAAPVKTAAKRVTKKAEEAVVVASPAPVAEAPKAVKTAKKAAAPVAAPAAAPVAAPVVAAASASGDAVAVPAPVAEEVRLESEAKAITSRLLAVRETVSELISEAKRLEKKAAKLQKVADKRRRRKVVEGEEGKPARISIFQIPTNISPALCAFMGRPAGSQESRSNVTKYITNYVKEKNLKNKHDINGDAALLKLLNLKKEDKLTYFNLQKYLNVHYLKAEKPAAAVASA</sequence>
<dbReference type="EMBL" id="MN740925">
    <property type="protein sequence ID" value="QHU18204.1"/>
    <property type="molecule type" value="Genomic_DNA"/>
</dbReference>
<dbReference type="InterPro" id="IPR019835">
    <property type="entry name" value="SWIB_domain"/>
</dbReference>
<reference evidence="4" key="1">
    <citation type="journal article" date="2020" name="Nature">
        <title>Giant virus diversity and host interactions through global metagenomics.</title>
        <authorList>
            <person name="Schulz F."/>
            <person name="Roux S."/>
            <person name="Paez-Espino D."/>
            <person name="Jungbluth S."/>
            <person name="Walsh D.A."/>
            <person name="Denef V.J."/>
            <person name="McMahon K.D."/>
            <person name="Konstantinidis K.T."/>
            <person name="Eloe-Fadrosh E.A."/>
            <person name="Kyrpides N.C."/>
            <person name="Woyke T."/>
        </authorList>
    </citation>
    <scope>NUCLEOTIDE SEQUENCE</scope>
    <source>
        <strain evidence="4">GVMAG-S-3300013006-138</strain>
    </source>
</reference>
<dbReference type="SMART" id="SM00151">
    <property type="entry name" value="SWIB"/>
    <property type="match status" value="1"/>
</dbReference>
<dbReference type="CDD" id="cd10567">
    <property type="entry name" value="SWIB-MDM2_like"/>
    <property type="match status" value="1"/>
</dbReference>
<dbReference type="Gene3D" id="1.10.245.10">
    <property type="entry name" value="SWIB/MDM2 domain"/>
    <property type="match status" value="1"/>
</dbReference>
<keyword evidence="1" id="KW-0175">Coiled coil</keyword>
<evidence type="ECO:0000313" key="4">
    <source>
        <dbReference type="EMBL" id="QHU18204.1"/>
    </source>
</evidence>
<organism evidence="4">
    <name type="scientific">viral metagenome</name>
    <dbReference type="NCBI Taxonomy" id="1070528"/>
    <lineage>
        <taxon>unclassified sequences</taxon>
        <taxon>metagenomes</taxon>
        <taxon>organismal metagenomes</taxon>
    </lineage>
</organism>
<proteinExistence type="predicted"/>
<feature type="region of interest" description="Disordered" evidence="2">
    <location>
        <begin position="1"/>
        <end position="22"/>
    </location>
</feature>
<dbReference type="InterPro" id="IPR003121">
    <property type="entry name" value="SWIB_MDM2_domain"/>
</dbReference>
<feature type="domain" description="DM2" evidence="3">
    <location>
        <begin position="153"/>
        <end position="233"/>
    </location>
</feature>
<accession>A0A6C0KPB2</accession>
<dbReference type="PANTHER" id="PTHR13844">
    <property type="entry name" value="SWI/SNF-RELATED MATRIX-ASSOCIATED ACTIN-DEPENDENT REGULATOR OF CHROMATIN SUBFAMILY D"/>
    <property type="match status" value="1"/>
</dbReference>
<feature type="coiled-coil region" evidence="1">
    <location>
        <begin position="104"/>
        <end position="138"/>
    </location>
</feature>
<dbReference type="InterPro" id="IPR036885">
    <property type="entry name" value="SWIB_MDM2_dom_sf"/>
</dbReference>
<dbReference type="SUPFAM" id="SSF47592">
    <property type="entry name" value="SWIB/MDM2 domain"/>
    <property type="match status" value="1"/>
</dbReference>